<feature type="transmembrane region" description="Helical" evidence="9">
    <location>
        <begin position="128"/>
        <end position="146"/>
    </location>
</feature>
<dbReference type="PANTHER" id="PTHR14083">
    <property type="entry name" value="YIP1 INTERACTING FACTOR HOMOLOG YIF1 PROTEIN"/>
    <property type="match status" value="1"/>
</dbReference>
<comment type="similarity">
    <text evidence="1 9">Belongs to the YIF1 family.</text>
</comment>
<keyword evidence="5 9" id="KW-0653">Protein transport</keyword>
<reference evidence="10 11" key="1">
    <citation type="journal article" date="2024" name="BMC Biol.">
        <title>Comparative genomics of Ascetosporea gives new insight into the evolutionary basis for animal parasitism in Rhizaria.</title>
        <authorList>
            <person name="Hiltunen Thoren M."/>
            <person name="Onut-Brannstrom I."/>
            <person name="Alfjorden A."/>
            <person name="Peckova H."/>
            <person name="Swords F."/>
            <person name="Hooper C."/>
            <person name="Holzer A.S."/>
            <person name="Bass D."/>
            <person name="Burki F."/>
        </authorList>
    </citation>
    <scope>NUCLEOTIDE SEQUENCE [LARGE SCALE GENOMIC DNA]</scope>
    <source>
        <strain evidence="10">20-A016</strain>
    </source>
</reference>
<keyword evidence="8 9" id="KW-0472">Membrane</keyword>
<keyword evidence="6 9" id="KW-1133">Transmembrane helix</keyword>
<evidence type="ECO:0000256" key="5">
    <source>
        <dbReference type="ARBA" id="ARBA00022927"/>
    </source>
</evidence>
<keyword evidence="4 9" id="KW-0256">Endoplasmic reticulum</keyword>
<comment type="function">
    <text evidence="9">Has a role in transport between endoplasmic reticulum and Golgi.</text>
</comment>
<accession>A0ABV2AJQ2</accession>
<evidence type="ECO:0000256" key="7">
    <source>
        <dbReference type="ARBA" id="ARBA00023034"/>
    </source>
</evidence>
<evidence type="ECO:0000256" key="4">
    <source>
        <dbReference type="ARBA" id="ARBA00022824"/>
    </source>
</evidence>
<proteinExistence type="inferred from homology"/>
<evidence type="ECO:0000256" key="1">
    <source>
        <dbReference type="ARBA" id="ARBA00009727"/>
    </source>
</evidence>
<evidence type="ECO:0000313" key="11">
    <source>
        <dbReference type="Proteomes" id="UP001439008"/>
    </source>
</evidence>
<gene>
    <name evidence="10" type="primary">YIF1B</name>
    <name evidence="10" type="ORF">MHBO_001303</name>
</gene>
<evidence type="ECO:0000256" key="9">
    <source>
        <dbReference type="RuleBase" id="RU368073"/>
    </source>
</evidence>
<dbReference type="EMBL" id="JBDODL010000302">
    <property type="protein sequence ID" value="MES1919477.1"/>
    <property type="molecule type" value="Genomic_DNA"/>
</dbReference>
<evidence type="ECO:0000313" key="10">
    <source>
        <dbReference type="EMBL" id="MES1919477.1"/>
    </source>
</evidence>
<comment type="subcellular location">
    <subcellularLocation>
        <location evidence="9">Endoplasmic reticulum membrane</location>
        <topology evidence="9">Multi-pass membrane protein</topology>
    </subcellularLocation>
    <subcellularLocation>
        <location evidence="9">Golgi apparatus membrane</location>
        <topology evidence="9">Multi-pass membrane protein</topology>
    </subcellularLocation>
</comment>
<keyword evidence="3 9" id="KW-0812">Transmembrane</keyword>
<dbReference type="Pfam" id="PF03878">
    <property type="entry name" value="YIF1"/>
    <property type="match status" value="1"/>
</dbReference>
<evidence type="ECO:0000256" key="6">
    <source>
        <dbReference type="ARBA" id="ARBA00022989"/>
    </source>
</evidence>
<evidence type="ECO:0000256" key="2">
    <source>
        <dbReference type="ARBA" id="ARBA00022448"/>
    </source>
</evidence>
<comment type="caution">
    <text evidence="10">The sequence shown here is derived from an EMBL/GenBank/DDBJ whole genome shotgun (WGS) entry which is preliminary data.</text>
</comment>
<feature type="transmembrane region" description="Helical" evidence="9">
    <location>
        <begin position="90"/>
        <end position="108"/>
    </location>
</feature>
<protein>
    <recommendedName>
        <fullName evidence="9">Protein YIF1</fullName>
    </recommendedName>
</protein>
<sequence length="239" mass="26990">MSIKSIFTDNFSDFGENIAKNQIDQSMEKLQTDFELTNYKSYFAVDNIYVFKKLSILLFPFQNKEWARKLSVNDQGENIYYLPKEDKNAFDLYIPIMAFVTYILLSAIKTGLSGPTFTPEFLLKTTSSSLIAFSIELVLLKIFLHISKSDLSVIDAISMAGYKFVAVNTTILFYLVTGHIGYYLAWVYSTAALVFYMKNAYANGFSENKKGSVGHNSKVAGFGIAELILQSLLILYYGI</sequence>
<keyword evidence="7 9" id="KW-0333">Golgi apparatus</keyword>
<dbReference type="Proteomes" id="UP001439008">
    <property type="component" value="Unassembled WGS sequence"/>
</dbReference>
<name>A0ABV2AJQ2_9EUKA</name>
<feature type="transmembrane region" description="Helical" evidence="9">
    <location>
        <begin position="219"/>
        <end position="238"/>
    </location>
</feature>
<keyword evidence="11" id="KW-1185">Reference proteome</keyword>
<organism evidence="10 11">
    <name type="scientific">Bonamia ostreae</name>
    <dbReference type="NCBI Taxonomy" id="126728"/>
    <lineage>
        <taxon>Eukaryota</taxon>
        <taxon>Sar</taxon>
        <taxon>Rhizaria</taxon>
        <taxon>Endomyxa</taxon>
        <taxon>Ascetosporea</taxon>
        <taxon>Haplosporida</taxon>
        <taxon>Bonamia</taxon>
    </lineage>
</organism>
<dbReference type="InterPro" id="IPR005578">
    <property type="entry name" value="Yif1_fam"/>
</dbReference>
<dbReference type="PANTHER" id="PTHR14083:SF0">
    <property type="entry name" value="YIP1D-INTERACTING FACTOR 1, ISOFORM C"/>
    <property type="match status" value="1"/>
</dbReference>
<keyword evidence="2 9" id="KW-0813">Transport</keyword>
<evidence type="ECO:0000256" key="8">
    <source>
        <dbReference type="ARBA" id="ARBA00023136"/>
    </source>
</evidence>
<evidence type="ECO:0000256" key="3">
    <source>
        <dbReference type="ARBA" id="ARBA00022692"/>
    </source>
</evidence>